<dbReference type="PROSITE" id="PS51186">
    <property type="entry name" value="GNAT"/>
    <property type="match status" value="1"/>
</dbReference>
<sequence>MSVRLQPATDAHLAWLLDEGEAPDDFGLPDGGVAPPDVLEIVRGMTAALHRAGCGASWLILDGSLLVGLTSFKEPPDATGSAEIGYGIAPACQRQGYARAAVSQLIEEVISRGLATSLRADTSVDNIASQAVLERNGFARTGTRYDDEDGDLICWSRALG</sequence>
<dbReference type="RefSeq" id="WP_214622618.1">
    <property type="nucleotide sequence ID" value="NZ_JAHGAW010000004.1"/>
</dbReference>
<dbReference type="Gene3D" id="3.40.630.30">
    <property type="match status" value="1"/>
</dbReference>
<comment type="caution">
    <text evidence="2">The sequence shown here is derived from an EMBL/GenBank/DDBJ whole genome shotgun (WGS) entry which is preliminary data.</text>
</comment>
<dbReference type="EMBL" id="JAHGAW010000004">
    <property type="protein sequence ID" value="MBT2186887.1"/>
    <property type="molecule type" value="Genomic_DNA"/>
</dbReference>
<proteinExistence type="predicted"/>
<dbReference type="InterPro" id="IPR016181">
    <property type="entry name" value="Acyl_CoA_acyltransferase"/>
</dbReference>
<evidence type="ECO:0000313" key="2">
    <source>
        <dbReference type="EMBL" id="MBT2186887.1"/>
    </source>
</evidence>
<feature type="domain" description="N-acetyltransferase" evidence="1">
    <location>
        <begin position="1"/>
        <end position="160"/>
    </location>
</feature>
<organism evidence="2 3">
    <name type="scientific">Sphingobium nicotianae</name>
    <dbReference type="NCBI Taxonomy" id="2782607"/>
    <lineage>
        <taxon>Bacteria</taxon>
        <taxon>Pseudomonadati</taxon>
        <taxon>Pseudomonadota</taxon>
        <taxon>Alphaproteobacteria</taxon>
        <taxon>Sphingomonadales</taxon>
        <taxon>Sphingomonadaceae</taxon>
        <taxon>Sphingobium</taxon>
    </lineage>
</organism>
<dbReference type="GO" id="GO:0016747">
    <property type="term" value="F:acyltransferase activity, transferring groups other than amino-acyl groups"/>
    <property type="evidence" value="ECO:0007669"/>
    <property type="project" value="InterPro"/>
</dbReference>
<keyword evidence="3" id="KW-1185">Reference proteome</keyword>
<dbReference type="SUPFAM" id="SSF55729">
    <property type="entry name" value="Acyl-CoA N-acyltransferases (Nat)"/>
    <property type="match status" value="1"/>
</dbReference>
<gene>
    <name evidence="2" type="ORF">KK488_07990</name>
</gene>
<evidence type="ECO:0000259" key="1">
    <source>
        <dbReference type="PROSITE" id="PS51186"/>
    </source>
</evidence>
<evidence type="ECO:0000313" key="3">
    <source>
        <dbReference type="Proteomes" id="UP001138757"/>
    </source>
</evidence>
<dbReference type="CDD" id="cd04301">
    <property type="entry name" value="NAT_SF"/>
    <property type="match status" value="1"/>
</dbReference>
<accession>A0A9X1DBB3</accession>
<dbReference type="PANTHER" id="PTHR43792:SF13">
    <property type="entry name" value="ACETYLTRANSFERASE"/>
    <property type="match status" value="1"/>
</dbReference>
<dbReference type="Proteomes" id="UP001138757">
    <property type="component" value="Unassembled WGS sequence"/>
</dbReference>
<dbReference type="PANTHER" id="PTHR43792">
    <property type="entry name" value="GNAT FAMILY, PUTATIVE (AFU_ORTHOLOGUE AFUA_3G00765)-RELATED-RELATED"/>
    <property type="match status" value="1"/>
</dbReference>
<dbReference type="AlphaFoldDB" id="A0A9X1DBB3"/>
<dbReference type="InterPro" id="IPR000182">
    <property type="entry name" value="GNAT_dom"/>
</dbReference>
<protein>
    <submittedName>
        <fullName evidence="2">GNAT family N-acetyltransferase</fullName>
    </submittedName>
</protein>
<dbReference type="InterPro" id="IPR051531">
    <property type="entry name" value="N-acetyltransferase"/>
</dbReference>
<reference evidence="2" key="1">
    <citation type="submission" date="2021-05" db="EMBL/GenBank/DDBJ databases">
        <title>Genome of Sphingobium sp. strain.</title>
        <authorList>
            <person name="Fan R."/>
        </authorList>
    </citation>
    <scope>NUCLEOTIDE SEQUENCE</scope>
    <source>
        <strain evidence="2">H33</strain>
    </source>
</reference>
<dbReference type="Pfam" id="PF13302">
    <property type="entry name" value="Acetyltransf_3"/>
    <property type="match status" value="1"/>
</dbReference>
<name>A0A9X1DBB3_9SPHN</name>